<evidence type="ECO:0000313" key="1">
    <source>
        <dbReference type="EMBL" id="CAE7680892.1"/>
    </source>
</evidence>
<dbReference type="Proteomes" id="UP000649617">
    <property type="component" value="Unassembled WGS sequence"/>
</dbReference>
<organism evidence="1 2">
    <name type="scientific">Symbiodinium pilosum</name>
    <name type="common">Dinoflagellate</name>
    <dbReference type="NCBI Taxonomy" id="2952"/>
    <lineage>
        <taxon>Eukaryota</taxon>
        <taxon>Sar</taxon>
        <taxon>Alveolata</taxon>
        <taxon>Dinophyceae</taxon>
        <taxon>Suessiales</taxon>
        <taxon>Symbiodiniaceae</taxon>
        <taxon>Symbiodinium</taxon>
    </lineage>
</organism>
<proteinExistence type="predicted"/>
<dbReference type="OrthoDB" id="417293at2759"/>
<comment type="caution">
    <text evidence="1">The sequence shown here is derived from an EMBL/GenBank/DDBJ whole genome shotgun (WGS) entry which is preliminary data.</text>
</comment>
<accession>A0A812WEB8</accession>
<evidence type="ECO:0000313" key="2">
    <source>
        <dbReference type="Proteomes" id="UP000649617"/>
    </source>
</evidence>
<name>A0A812WEB8_SYMPI</name>
<reference evidence="1" key="1">
    <citation type="submission" date="2021-02" db="EMBL/GenBank/DDBJ databases">
        <authorList>
            <person name="Dougan E. K."/>
            <person name="Rhodes N."/>
            <person name="Thang M."/>
            <person name="Chan C."/>
        </authorList>
    </citation>
    <scope>NUCLEOTIDE SEQUENCE</scope>
</reference>
<sequence length="168" mass="18624">MWLHCGVCCGLRPHFNWVIGTCEETQGTGQFCWNLPDCVLNGSPKINYVAAYQFDGEEFVLLDDSTAGELNFAGVHGNFWRGRGFTAHNASFRWRGGDWTTKYAPWARGVGSAGPRGVTPPAGLWILSAENFYYGAFYMLSQLGLNLEGQGQPTGTNCWMWELDPVEA</sequence>
<gene>
    <name evidence="1" type="primary">Ranbp2</name>
    <name evidence="1" type="ORF">SPIL2461_LOCUS18956</name>
</gene>
<dbReference type="EMBL" id="CAJNIZ010044177">
    <property type="protein sequence ID" value="CAE7680892.1"/>
    <property type="molecule type" value="Genomic_DNA"/>
</dbReference>
<protein>
    <submittedName>
        <fullName evidence="1">Ranbp2 protein</fullName>
    </submittedName>
</protein>
<dbReference type="AlphaFoldDB" id="A0A812WEB8"/>
<keyword evidence="2" id="KW-1185">Reference proteome</keyword>